<keyword evidence="3 5" id="KW-0378">Hydrolase</keyword>
<dbReference type="PROSITE" id="PS50106">
    <property type="entry name" value="PDZ"/>
    <property type="match status" value="1"/>
</dbReference>
<dbReference type="InterPro" id="IPR029045">
    <property type="entry name" value="ClpP/crotonase-like_dom_sf"/>
</dbReference>
<evidence type="ECO:0000256" key="2">
    <source>
        <dbReference type="ARBA" id="ARBA00022670"/>
    </source>
</evidence>
<evidence type="ECO:0000313" key="9">
    <source>
        <dbReference type="Proteomes" id="UP000008631"/>
    </source>
</evidence>
<dbReference type="HOGENOM" id="CLU_016199_1_1_0"/>
<dbReference type="SMART" id="SM00245">
    <property type="entry name" value="TSPc"/>
    <property type="match status" value="1"/>
</dbReference>
<dbReference type="InterPro" id="IPR036034">
    <property type="entry name" value="PDZ_sf"/>
</dbReference>
<dbReference type="SUPFAM" id="SSF52096">
    <property type="entry name" value="ClpP/crotonase"/>
    <property type="match status" value="1"/>
</dbReference>
<dbReference type="CDD" id="cd07560">
    <property type="entry name" value="Peptidase_S41_CPP"/>
    <property type="match status" value="1"/>
</dbReference>
<evidence type="ECO:0000256" key="3">
    <source>
        <dbReference type="ARBA" id="ARBA00022801"/>
    </source>
</evidence>
<evidence type="ECO:0000259" key="7">
    <source>
        <dbReference type="PROSITE" id="PS50106"/>
    </source>
</evidence>
<evidence type="ECO:0000313" key="8">
    <source>
        <dbReference type="EMBL" id="ADV63193.1"/>
    </source>
</evidence>
<dbReference type="InterPro" id="IPR004447">
    <property type="entry name" value="Peptidase_S41A"/>
</dbReference>
<dbReference type="AlphaFoldDB" id="E8QZ51"/>
<dbReference type="eggNOG" id="COG0793">
    <property type="taxonomic scope" value="Bacteria"/>
</dbReference>
<dbReference type="GO" id="GO:0030288">
    <property type="term" value="C:outer membrane-bounded periplasmic space"/>
    <property type="evidence" value="ECO:0007669"/>
    <property type="project" value="TreeGrafter"/>
</dbReference>
<dbReference type="InterPro" id="IPR040573">
    <property type="entry name" value="TSP_N"/>
</dbReference>
<dbReference type="Pfam" id="PF00595">
    <property type="entry name" value="PDZ"/>
    <property type="match status" value="1"/>
</dbReference>
<dbReference type="CDD" id="cd06782">
    <property type="entry name" value="cpPDZ_CPP-like"/>
    <property type="match status" value="1"/>
</dbReference>
<feature type="compositionally biased region" description="Basic and acidic residues" evidence="6">
    <location>
        <begin position="722"/>
        <end position="737"/>
    </location>
</feature>
<sequence>MTLLIARRWRLPLMVCLVAFLAALSLGSSRLRFAPEKLNQEIVKAVVAILQEEHLLRPRLDDELSRRWLQSLLNTFDPLKMYFLADDLAEFALWETRLDEAARRGDLTFAQTMRDRFVARHADLTQYALELIETAEFDFSQSDSLPTTMENLPFPADREEARQRLRLRLKAAFLADRVAGVPIEETRRRLRTRYEDRLRQVRLLDQEDLLEVTLSALTSAVDPHSRFLGPKTYEDMMQQDLQLRLEGIGARLRQEGGVPVIDTLIPGGAADRDGRLKPNDRVVGVELEDGSIVDFTEMKLSDAVRYIRGPIGSKVRLRVISASSPTTLEPITIELIRERIQLKDARASWTILEREDRRGRPIRLGLIRLPGFYGDSLAVSRGDSHAVSATRDLKLALNEFRTAGVDLVTLDLRGNPGGLLTEAETVTGLFIEQGPVVQIKDARGVTVRKDNDPSMAWRGPLVVLTSRASASASEIVAGALQDYRRALIVGDSATYGKGTVQQLYPLEEYLRLRSSPPLGVVKLTVQEFHRPLGAPTQKLGVASDVVLPSIRDAVSLGEATIPQAMESQAVPPQSLPPHDEWVTPAMIAQLNQASQQRRSQSPFFRHLERVIAQRRLNEQLDAIPLDETAYRALFAASPAWPDQDGPHELPEQDEEFSDTPLDVAADLTAWSQQPVNQEVVEIMIDYLNLLEETPPLNRFRNPHSEPQRNSEGTIAPFNLLDLFRREPTQERSEDKANSKRSNMEPIR</sequence>
<evidence type="ECO:0000256" key="6">
    <source>
        <dbReference type="SAM" id="MobiDB-lite"/>
    </source>
</evidence>
<keyword evidence="9" id="KW-1185">Reference proteome</keyword>
<dbReference type="NCBIfam" id="TIGR00225">
    <property type="entry name" value="prc"/>
    <property type="match status" value="1"/>
</dbReference>
<feature type="region of interest" description="Disordered" evidence="6">
    <location>
        <begin position="697"/>
        <end position="747"/>
    </location>
</feature>
<accession>E8QZ51</accession>
<reference key="1">
    <citation type="submission" date="2010-11" db="EMBL/GenBank/DDBJ databases">
        <title>The complete sequence of chromosome of Isophaera pallida ATCC 43644.</title>
        <authorList>
            <consortium name="US DOE Joint Genome Institute (JGI-PGF)"/>
            <person name="Lucas S."/>
            <person name="Copeland A."/>
            <person name="Lapidus A."/>
            <person name="Bruce D."/>
            <person name="Goodwin L."/>
            <person name="Pitluck S."/>
            <person name="Kyrpides N."/>
            <person name="Mavromatis K."/>
            <person name="Pagani I."/>
            <person name="Ivanova N."/>
            <person name="Saunders E."/>
            <person name="Brettin T."/>
            <person name="Detter J.C."/>
            <person name="Han C."/>
            <person name="Tapia R."/>
            <person name="Land M."/>
            <person name="Hauser L."/>
            <person name="Markowitz V."/>
            <person name="Cheng J.-F."/>
            <person name="Hugenholtz P."/>
            <person name="Woyke T."/>
            <person name="Wu D."/>
            <person name="Eisen J.A."/>
        </authorList>
    </citation>
    <scope>NUCLEOTIDE SEQUENCE</scope>
    <source>
        <strain>ATCC 43644</strain>
    </source>
</reference>
<dbReference type="FunCoup" id="E8QZ51">
    <property type="interactions" value="225"/>
</dbReference>
<protein>
    <submittedName>
        <fullName evidence="8">Carboxyl-terminal protease</fullName>
        <ecNumber evidence="8">3.4.21.102</ecNumber>
    </submittedName>
</protein>
<dbReference type="Pfam" id="PF11818">
    <property type="entry name" value="DUF3340"/>
    <property type="match status" value="1"/>
</dbReference>
<dbReference type="GO" id="GO:0006508">
    <property type="term" value="P:proteolysis"/>
    <property type="evidence" value="ECO:0007669"/>
    <property type="project" value="UniProtKB-KW"/>
</dbReference>
<dbReference type="InParanoid" id="E8QZ51"/>
<comment type="similarity">
    <text evidence="1 5">Belongs to the peptidase S41A family.</text>
</comment>
<dbReference type="MEROPS" id="S41.001"/>
<dbReference type="Gene3D" id="3.90.226.10">
    <property type="entry name" value="2-enoyl-CoA Hydratase, Chain A, domain 1"/>
    <property type="match status" value="1"/>
</dbReference>
<evidence type="ECO:0000256" key="1">
    <source>
        <dbReference type="ARBA" id="ARBA00009179"/>
    </source>
</evidence>
<dbReference type="SMART" id="SM00228">
    <property type="entry name" value="PDZ"/>
    <property type="match status" value="1"/>
</dbReference>
<gene>
    <name evidence="8" type="ordered locus">Isop_2623</name>
</gene>
<dbReference type="Gene3D" id="2.30.42.10">
    <property type="match status" value="1"/>
</dbReference>
<dbReference type="InterPro" id="IPR020992">
    <property type="entry name" value="Tail_Prtase_C"/>
</dbReference>
<reference evidence="8 9" key="2">
    <citation type="journal article" date="2011" name="Stand. Genomic Sci.">
        <title>Complete genome sequence of Isosphaera pallida type strain (IS1B).</title>
        <authorList>
            <consortium name="US DOE Joint Genome Institute (JGI-PGF)"/>
            <person name="Goker M."/>
            <person name="Cleland D."/>
            <person name="Saunders E."/>
            <person name="Lapidus A."/>
            <person name="Nolan M."/>
            <person name="Lucas S."/>
            <person name="Hammon N."/>
            <person name="Deshpande S."/>
            <person name="Cheng J.F."/>
            <person name="Tapia R."/>
            <person name="Han C."/>
            <person name="Goodwin L."/>
            <person name="Pitluck S."/>
            <person name="Liolios K."/>
            <person name="Pagani I."/>
            <person name="Ivanova N."/>
            <person name="Mavromatis K."/>
            <person name="Pati A."/>
            <person name="Chen A."/>
            <person name="Palaniappan K."/>
            <person name="Land M."/>
            <person name="Hauser L."/>
            <person name="Chang Y.J."/>
            <person name="Jeffries C.D."/>
            <person name="Detter J.C."/>
            <person name="Beck B."/>
            <person name="Woyke T."/>
            <person name="Bristow J."/>
            <person name="Eisen J.A."/>
            <person name="Markowitz V."/>
            <person name="Hugenholtz P."/>
            <person name="Kyrpides N.C."/>
            <person name="Klenk H.P."/>
        </authorList>
    </citation>
    <scope>NUCLEOTIDE SEQUENCE [LARGE SCALE GENOMIC DNA]</scope>
    <source>
        <strain evidence="9">ATCC 43644 / DSM 9630 / IS1B</strain>
    </source>
</reference>
<dbReference type="Pfam" id="PF17804">
    <property type="entry name" value="TSP_NTD"/>
    <property type="match status" value="1"/>
</dbReference>
<dbReference type="Proteomes" id="UP000008631">
    <property type="component" value="Chromosome"/>
</dbReference>
<evidence type="ECO:0000256" key="4">
    <source>
        <dbReference type="ARBA" id="ARBA00022825"/>
    </source>
</evidence>
<dbReference type="InterPro" id="IPR005151">
    <property type="entry name" value="Tail-specific_protease"/>
</dbReference>
<dbReference type="PANTHER" id="PTHR32060">
    <property type="entry name" value="TAIL-SPECIFIC PROTEASE"/>
    <property type="match status" value="1"/>
</dbReference>
<dbReference type="GO" id="GO:0004252">
    <property type="term" value="F:serine-type endopeptidase activity"/>
    <property type="evidence" value="ECO:0007669"/>
    <property type="project" value="UniProtKB-EC"/>
</dbReference>
<dbReference type="EMBL" id="CP002353">
    <property type="protein sequence ID" value="ADV63193.1"/>
    <property type="molecule type" value="Genomic_DNA"/>
</dbReference>
<dbReference type="KEGG" id="ipa:Isop_2623"/>
<dbReference type="OrthoDB" id="9812068at2"/>
<organism evidence="8 9">
    <name type="scientific">Isosphaera pallida (strain ATCC 43644 / DSM 9630 / IS1B)</name>
    <dbReference type="NCBI Taxonomy" id="575540"/>
    <lineage>
        <taxon>Bacteria</taxon>
        <taxon>Pseudomonadati</taxon>
        <taxon>Planctomycetota</taxon>
        <taxon>Planctomycetia</taxon>
        <taxon>Isosphaerales</taxon>
        <taxon>Isosphaeraceae</taxon>
        <taxon>Isosphaera</taxon>
    </lineage>
</organism>
<dbReference type="InterPro" id="IPR001478">
    <property type="entry name" value="PDZ"/>
</dbReference>
<dbReference type="EC" id="3.4.21.102" evidence="8"/>
<keyword evidence="4 5" id="KW-0720">Serine protease</keyword>
<dbReference type="STRING" id="575540.Isop_2623"/>
<dbReference type="GO" id="GO:0007165">
    <property type="term" value="P:signal transduction"/>
    <property type="evidence" value="ECO:0007669"/>
    <property type="project" value="TreeGrafter"/>
</dbReference>
<feature type="domain" description="PDZ" evidence="7">
    <location>
        <begin position="238"/>
        <end position="308"/>
    </location>
</feature>
<dbReference type="RefSeq" id="WP_013565481.1">
    <property type="nucleotide sequence ID" value="NC_014962.1"/>
</dbReference>
<proteinExistence type="inferred from homology"/>
<dbReference type="Pfam" id="PF03572">
    <property type="entry name" value="Peptidase_S41"/>
    <property type="match status" value="1"/>
</dbReference>
<dbReference type="Gene3D" id="3.30.750.44">
    <property type="match status" value="1"/>
</dbReference>
<dbReference type="PANTHER" id="PTHR32060:SF22">
    <property type="entry name" value="CARBOXYL-TERMINAL-PROCESSING PEPTIDASE 3, CHLOROPLASTIC"/>
    <property type="match status" value="1"/>
</dbReference>
<evidence type="ECO:0000256" key="5">
    <source>
        <dbReference type="RuleBase" id="RU004404"/>
    </source>
</evidence>
<keyword evidence="2 5" id="KW-0645">Protease</keyword>
<dbReference type="SUPFAM" id="SSF50156">
    <property type="entry name" value="PDZ domain-like"/>
    <property type="match status" value="1"/>
</dbReference>
<name>E8QZ51_ISOPI</name>